<evidence type="ECO:0000256" key="4">
    <source>
        <dbReference type="HAMAP-Rule" id="MF_00693"/>
    </source>
</evidence>
<dbReference type="InterPro" id="IPR026564">
    <property type="entry name" value="Transcrip_reg_TACO1-like_dom3"/>
</dbReference>
<dbReference type="GO" id="GO:0006355">
    <property type="term" value="P:regulation of DNA-templated transcription"/>
    <property type="evidence" value="ECO:0007669"/>
    <property type="project" value="UniProtKB-UniRule"/>
</dbReference>
<dbReference type="Pfam" id="PF01709">
    <property type="entry name" value="Transcrip_reg"/>
    <property type="match status" value="1"/>
</dbReference>
<dbReference type="HAMAP" id="MF_00693">
    <property type="entry name" value="Transcrip_reg_TACO1"/>
    <property type="match status" value="1"/>
</dbReference>
<dbReference type="GO" id="GO:0005737">
    <property type="term" value="C:cytoplasm"/>
    <property type="evidence" value="ECO:0007669"/>
    <property type="project" value="UniProtKB-SubCell"/>
</dbReference>
<dbReference type="PANTHER" id="PTHR12532:SF0">
    <property type="entry name" value="TRANSLATIONAL ACTIVATOR OF CYTOCHROME C OXIDASE 1"/>
    <property type="match status" value="1"/>
</dbReference>
<feature type="domain" description="TACO1/YebC-like N-terminal" evidence="6">
    <location>
        <begin position="5"/>
        <end position="75"/>
    </location>
</feature>
<evidence type="ECO:0000313" key="7">
    <source>
        <dbReference type="EMBL" id="OGZ93754.1"/>
    </source>
</evidence>
<evidence type="ECO:0000313" key="8">
    <source>
        <dbReference type="Proteomes" id="UP000177152"/>
    </source>
</evidence>
<dbReference type="AlphaFoldDB" id="A0A1G2K2V5"/>
<name>A0A1G2K2V5_9BACT</name>
<dbReference type="InterPro" id="IPR029072">
    <property type="entry name" value="YebC-like"/>
</dbReference>
<gene>
    <name evidence="7" type="ORF">A2633_02705</name>
</gene>
<dbReference type="NCBIfam" id="TIGR01033">
    <property type="entry name" value="YebC/PmpR family DNA-binding transcriptional regulator"/>
    <property type="match status" value="1"/>
</dbReference>
<dbReference type="EMBL" id="MHQC01000051">
    <property type="protein sequence ID" value="OGZ93754.1"/>
    <property type="molecule type" value="Genomic_DNA"/>
</dbReference>
<keyword evidence="3 4" id="KW-0804">Transcription</keyword>
<keyword evidence="4" id="KW-0238">DNA-binding</keyword>
<feature type="domain" description="TACO1/YebC-like second and third" evidence="5">
    <location>
        <begin position="82"/>
        <end position="240"/>
    </location>
</feature>
<evidence type="ECO:0000256" key="1">
    <source>
        <dbReference type="ARBA" id="ARBA00008724"/>
    </source>
</evidence>
<dbReference type="SUPFAM" id="SSF75625">
    <property type="entry name" value="YebC-like"/>
    <property type="match status" value="1"/>
</dbReference>
<evidence type="ECO:0000256" key="2">
    <source>
        <dbReference type="ARBA" id="ARBA00023015"/>
    </source>
</evidence>
<dbReference type="FunFam" id="1.10.10.200:FF:000002">
    <property type="entry name" value="Probable transcriptional regulatory protein CLM62_37755"/>
    <property type="match status" value="1"/>
</dbReference>
<dbReference type="InterPro" id="IPR048300">
    <property type="entry name" value="TACO1_YebC-like_2nd/3rd_dom"/>
</dbReference>
<dbReference type="PANTHER" id="PTHR12532">
    <property type="entry name" value="TRANSLATIONAL ACTIVATOR OF CYTOCHROME C OXIDASE 1"/>
    <property type="match status" value="1"/>
</dbReference>
<dbReference type="InterPro" id="IPR002876">
    <property type="entry name" value="Transcrip_reg_TACO1-like"/>
</dbReference>
<sequence length="242" mass="26651">MAGHSKWKQIKHKKALTDAKRGKAFSKITKMITVATREKGPNPEMNSRLRSAIEKAREIGVPSDNIARAIKHGAGTSAEDQLEEVLYEAFGPGGAPILIQGITNSRNRTTAEIKHILSEHSGRLAEKGSVEWMFKRTTAFDIDSASQKIDAEELELMLIDAGAEDIARHETTLTVYSSPSSAESLKKTLENSGIKISEEYFDFIPNNEITVESPETREALAELLSALDDHEGVQEIYTNVSL</sequence>
<proteinExistence type="inferred from homology"/>
<dbReference type="GO" id="GO:0003677">
    <property type="term" value="F:DNA binding"/>
    <property type="evidence" value="ECO:0007669"/>
    <property type="project" value="UniProtKB-UniRule"/>
</dbReference>
<dbReference type="NCBIfam" id="NF009044">
    <property type="entry name" value="PRK12378.1"/>
    <property type="match status" value="1"/>
</dbReference>
<dbReference type="NCBIfam" id="NF001030">
    <property type="entry name" value="PRK00110.1"/>
    <property type="match status" value="1"/>
</dbReference>
<dbReference type="InterPro" id="IPR049083">
    <property type="entry name" value="TACO1_YebC_N"/>
</dbReference>
<organism evidence="7 8">
    <name type="scientific">Candidatus Sungbacteria bacterium RIFCSPHIGHO2_01_FULL_47_32</name>
    <dbReference type="NCBI Taxonomy" id="1802264"/>
    <lineage>
        <taxon>Bacteria</taxon>
        <taxon>Candidatus Sungiibacteriota</taxon>
    </lineage>
</organism>
<dbReference type="Gene3D" id="1.10.10.200">
    <property type="match status" value="1"/>
</dbReference>
<dbReference type="Proteomes" id="UP000177152">
    <property type="component" value="Unassembled WGS sequence"/>
</dbReference>
<keyword evidence="4" id="KW-0963">Cytoplasm</keyword>
<keyword evidence="2 4" id="KW-0805">Transcription regulation</keyword>
<comment type="similarity">
    <text evidence="1 4">Belongs to the TACO1 family.</text>
</comment>
<comment type="caution">
    <text evidence="7">The sequence shown here is derived from an EMBL/GenBank/DDBJ whole genome shotgun (WGS) entry which is preliminary data.</text>
</comment>
<dbReference type="Gene3D" id="3.30.70.980">
    <property type="match status" value="2"/>
</dbReference>
<comment type="subcellular location">
    <subcellularLocation>
        <location evidence="4">Cytoplasm</location>
    </subcellularLocation>
</comment>
<dbReference type="Pfam" id="PF20772">
    <property type="entry name" value="TACO1_YebC_N"/>
    <property type="match status" value="1"/>
</dbReference>
<evidence type="ECO:0000256" key="3">
    <source>
        <dbReference type="ARBA" id="ARBA00023163"/>
    </source>
</evidence>
<accession>A0A1G2K2V5</accession>
<evidence type="ECO:0000259" key="6">
    <source>
        <dbReference type="Pfam" id="PF20772"/>
    </source>
</evidence>
<protein>
    <recommendedName>
        <fullName evidence="4">Probable transcriptional regulatory protein A2633_02705</fullName>
    </recommendedName>
</protein>
<dbReference type="InterPro" id="IPR017856">
    <property type="entry name" value="Integrase-like_N"/>
</dbReference>
<reference evidence="7 8" key="1">
    <citation type="journal article" date="2016" name="Nat. Commun.">
        <title>Thousands of microbial genomes shed light on interconnected biogeochemical processes in an aquifer system.</title>
        <authorList>
            <person name="Anantharaman K."/>
            <person name="Brown C.T."/>
            <person name="Hug L.A."/>
            <person name="Sharon I."/>
            <person name="Castelle C.J."/>
            <person name="Probst A.J."/>
            <person name="Thomas B.C."/>
            <person name="Singh A."/>
            <person name="Wilkins M.J."/>
            <person name="Karaoz U."/>
            <person name="Brodie E.L."/>
            <person name="Williams K.H."/>
            <person name="Hubbard S.S."/>
            <person name="Banfield J.F."/>
        </authorList>
    </citation>
    <scope>NUCLEOTIDE SEQUENCE [LARGE SCALE GENOMIC DNA]</scope>
</reference>
<evidence type="ECO:0000259" key="5">
    <source>
        <dbReference type="Pfam" id="PF01709"/>
    </source>
</evidence>